<gene>
    <name evidence="2" type="ORF">EOD39_21479</name>
</gene>
<feature type="compositionally biased region" description="Basic and acidic residues" evidence="1">
    <location>
        <begin position="73"/>
        <end position="105"/>
    </location>
</feature>
<comment type="caution">
    <text evidence="2">The sequence shown here is derived from an EMBL/GenBank/DDBJ whole genome shotgun (WGS) entry which is preliminary data.</text>
</comment>
<dbReference type="AlphaFoldDB" id="A0A444USJ4"/>
<reference evidence="2 3" key="1">
    <citation type="submission" date="2019-01" db="EMBL/GenBank/DDBJ databases">
        <title>Draft Genome and Complete Hox-Cluster Characterization of the Sterlet Sturgeon (Acipenser ruthenus).</title>
        <authorList>
            <person name="Wei Q."/>
        </authorList>
    </citation>
    <scope>NUCLEOTIDE SEQUENCE [LARGE SCALE GENOMIC DNA]</scope>
    <source>
        <strain evidence="2">WHYD16114868_AA</strain>
        <tissue evidence="2">Blood</tissue>
    </source>
</reference>
<keyword evidence="3" id="KW-1185">Reference proteome</keyword>
<proteinExistence type="predicted"/>
<organism evidence="2 3">
    <name type="scientific">Acipenser ruthenus</name>
    <name type="common">Sterlet sturgeon</name>
    <dbReference type="NCBI Taxonomy" id="7906"/>
    <lineage>
        <taxon>Eukaryota</taxon>
        <taxon>Metazoa</taxon>
        <taxon>Chordata</taxon>
        <taxon>Craniata</taxon>
        <taxon>Vertebrata</taxon>
        <taxon>Euteleostomi</taxon>
        <taxon>Actinopterygii</taxon>
        <taxon>Chondrostei</taxon>
        <taxon>Acipenseriformes</taxon>
        <taxon>Acipenseridae</taxon>
        <taxon>Acipenser</taxon>
    </lineage>
</organism>
<dbReference type="EMBL" id="SCEB01010090">
    <property type="protein sequence ID" value="RXM91145.1"/>
    <property type="molecule type" value="Genomic_DNA"/>
</dbReference>
<feature type="compositionally biased region" description="Polar residues" evidence="1">
    <location>
        <begin position="1"/>
        <end position="16"/>
    </location>
</feature>
<name>A0A444USJ4_ACIRT</name>
<protein>
    <submittedName>
        <fullName evidence="2">La-related protein 1</fullName>
    </submittedName>
</protein>
<feature type="region of interest" description="Disordered" evidence="1">
    <location>
        <begin position="1"/>
        <end position="114"/>
    </location>
</feature>
<evidence type="ECO:0000313" key="2">
    <source>
        <dbReference type="EMBL" id="RXM91145.1"/>
    </source>
</evidence>
<evidence type="ECO:0000313" key="3">
    <source>
        <dbReference type="Proteomes" id="UP000289886"/>
    </source>
</evidence>
<dbReference type="Proteomes" id="UP000289886">
    <property type="component" value="Unassembled WGS sequence"/>
</dbReference>
<evidence type="ECO:0000256" key="1">
    <source>
        <dbReference type="SAM" id="MobiDB-lite"/>
    </source>
</evidence>
<sequence length="139" mass="14984">MATQVETVLPSNNPLMQQEGHGHASNATHEVGKEEKQPTGGTGSDAKDYDEHGGYASNNEQSKEQLNEGGDDPEQRTAERESSRLKEVETPGGEGGEKGSKKEFTEAPLPKVNPWTKKMNSVTVISVNGQAHPVKISFL</sequence>
<accession>A0A444USJ4</accession>